<keyword evidence="3 5" id="KW-1133">Transmembrane helix</keyword>
<evidence type="ECO:0000313" key="8">
    <source>
        <dbReference type="Proteomes" id="UP000547674"/>
    </source>
</evidence>
<dbReference type="AlphaFoldDB" id="A0A7Y2E7T5"/>
<dbReference type="Pfam" id="PF12698">
    <property type="entry name" value="ABC2_membrane_3"/>
    <property type="match status" value="1"/>
</dbReference>
<dbReference type="InterPro" id="IPR013525">
    <property type="entry name" value="ABC2_TM"/>
</dbReference>
<feature type="transmembrane region" description="Helical" evidence="5">
    <location>
        <begin position="222"/>
        <end position="245"/>
    </location>
</feature>
<dbReference type="PANTHER" id="PTHR43471">
    <property type="entry name" value="ABC TRANSPORTER PERMEASE"/>
    <property type="match status" value="1"/>
</dbReference>
<feature type="transmembrane region" description="Helical" evidence="5">
    <location>
        <begin position="257"/>
        <end position="275"/>
    </location>
</feature>
<feature type="transmembrane region" description="Helical" evidence="5">
    <location>
        <begin position="282"/>
        <end position="299"/>
    </location>
</feature>
<keyword evidence="2 5" id="KW-0812">Transmembrane</keyword>
<dbReference type="PANTHER" id="PTHR43471:SF3">
    <property type="entry name" value="ABC TRANSPORTER PERMEASE PROTEIN NATB"/>
    <property type="match status" value="1"/>
</dbReference>
<evidence type="ECO:0000313" key="7">
    <source>
        <dbReference type="EMBL" id="NNF06265.1"/>
    </source>
</evidence>
<evidence type="ECO:0000256" key="3">
    <source>
        <dbReference type="ARBA" id="ARBA00022989"/>
    </source>
</evidence>
<protein>
    <submittedName>
        <fullName evidence="7">ABC transporter permease</fullName>
    </submittedName>
</protein>
<organism evidence="7 8">
    <name type="scientific">Eiseniibacteriota bacterium</name>
    <dbReference type="NCBI Taxonomy" id="2212470"/>
    <lineage>
        <taxon>Bacteria</taxon>
        <taxon>Candidatus Eiseniibacteriota</taxon>
    </lineage>
</organism>
<feature type="non-terminal residue" evidence="7">
    <location>
        <position position="1"/>
    </location>
</feature>
<comment type="caution">
    <text evidence="7">The sequence shown here is derived from an EMBL/GenBank/DDBJ whole genome shotgun (WGS) entry which is preliminary data.</text>
</comment>
<evidence type="ECO:0000259" key="6">
    <source>
        <dbReference type="Pfam" id="PF12698"/>
    </source>
</evidence>
<dbReference type="GO" id="GO:0016020">
    <property type="term" value="C:membrane"/>
    <property type="evidence" value="ECO:0007669"/>
    <property type="project" value="UniProtKB-SubCell"/>
</dbReference>
<accession>A0A7Y2E7T5</accession>
<reference evidence="7 8" key="1">
    <citation type="submission" date="2020-03" db="EMBL/GenBank/DDBJ databases">
        <title>Metabolic flexibility allows generalist bacteria to become dominant in a frequently disturbed ecosystem.</title>
        <authorList>
            <person name="Chen Y.-J."/>
            <person name="Leung P.M."/>
            <person name="Bay S.K."/>
            <person name="Hugenholtz P."/>
            <person name="Kessler A.J."/>
            <person name="Shelley G."/>
            <person name="Waite D.W."/>
            <person name="Cook P.L."/>
            <person name="Greening C."/>
        </authorList>
    </citation>
    <scope>NUCLEOTIDE SEQUENCE [LARGE SCALE GENOMIC DNA]</scope>
    <source>
        <strain evidence="7">SS_bin_28</strain>
    </source>
</reference>
<sequence length="358" mass="39600">VVVDTGSGLGSALVEAYSENEHFTLRLENASDPASLIETLSEDVKEKKITSFIVLSPGLVEGTSGSEYYTSNVSREEPRRSIVRALTEVVREARFNESGIEQELVQAIYAPVATRDFDLSSTETTEVDSGSREARAFIPMIFVYLMFIGILSQSQTMLTSTVEEKSNRVMEVLLSSVSPFQLMAGKMLGLALVSMTLFLVWMGGAAFMIVKNDLQSLVQFSTLAYFLVYFFFGYLIYAAIMAAMGSLCNDLKEAQNLMTPFMVIMFVPLALMYWIGQNPDHVLGVALSYVPLFTPFLMINRLSSALPPGGFEIALSIIVLIVSLFGTVWLAGRVFRIGVLMYGKPPAMREVIHWMKNA</sequence>
<name>A0A7Y2E7T5_UNCEI</name>
<feature type="domain" description="ABC-2 type transporter transmembrane" evidence="6">
    <location>
        <begin position="1"/>
        <end position="331"/>
    </location>
</feature>
<dbReference type="GO" id="GO:0140359">
    <property type="term" value="F:ABC-type transporter activity"/>
    <property type="evidence" value="ECO:0007669"/>
    <property type="project" value="InterPro"/>
</dbReference>
<feature type="transmembrane region" description="Helical" evidence="5">
    <location>
        <begin position="311"/>
        <end position="331"/>
    </location>
</feature>
<dbReference type="Proteomes" id="UP000547674">
    <property type="component" value="Unassembled WGS sequence"/>
</dbReference>
<gene>
    <name evidence="7" type="ORF">HKN21_05860</name>
</gene>
<evidence type="ECO:0000256" key="5">
    <source>
        <dbReference type="SAM" id="Phobius"/>
    </source>
</evidence>
<evidence type="ECO:0000256" key="4">
    <source>
        <dbReference type="ARBA" id="ARBA00023136"/>
    </source>
</evidence>
<comment type="subcellular location">
    <subcellularLocation>
        <location evidence="1">Membrane</location>
        <topology evidence="1">Multi-pass membrane protein</topology>
    </subcellularLocation>
</comment>
<proteinExistence type="predicted"/>
<keyword evidence="4 5" id="KW-0472">Membrane</keyword>
<evidence type="ECO:0000256" key="1">
    <source>
        <dbReference type="ARBA" id="ARBA00004141"/>
    </source>
</evidence>
<dbReference type="EMBL" id="JABDJR010000221">
    <property type="protein sequence ID" value="NNF06265.1"/>
    <property type="molecule type" value="Genomic_DNA"/>
</dbReference>
<feature type="transmembrane region" description="Helical" evidence="5">
    <location>
        <begin position="187"/>
        <end position="210"/>
    </location>
</feature>
<evidence type="ECO:0000256" key="2">
    <source>
        <dbReference type="ARBA" id="ARBA00022692"/>
    </source>
</evidence>
<feature type="transmembrane region" description="Helical" evidence="5">
    <location>
        <begin position="136"/>
        <end position="154"/>
    </location>
</feature>